<dbReference type="Proteomes" id="UP001303647">
    <property type="component" value="Unassembled WGS sequence"/>
</dbReference>
<dbReference type="Gene3D" id="1.10.443.10">
    <property type="entry name" value="Intergrase catalytic core"/>
    <property type="match status" value="1"/>
</dbReference>
<keyword evidence="4" id="KW-1185">Reference proteome</keyword>
<reference evidence="3" key="1">
    <citation type="journal article" date="2023" name="Mol. Phylogenet. Evol.">
        <title>Genome-scale phylogeny and comparative genomics of the fungal order Sordariales.</title>
        <authorList>
            <person name="Hensen N."/>
            <person name="Bonometti L."/>
            <person name="Westerberg I."/>
            <person name="Brannstrom I.O."/>
            <person name="Guillou S."/>
            <person name="Cros-Aarteil S."/>
            <person name="Calhoun S."/>
            <person name="Haridas S."/>
            <person name="Kuo A."/>
            <person name="Mondo S."/>
            <person name="Pangilinan J."/>
            <person name="Riley R."/>
            <person name="LaButti K."/>
            <person name="Andreopoulos B."/>
            <person name="Lipzen A."/>
            <person name="Chen C."/>
            <person name="Yan M."/>
            <person name="Daum C."/>
            <person name="Ng V."/>
            <person name="Clum A."/>
            <person name="Steindorff A."/>
            <person name="Ohm R.A."/>
            <person name="Martin F."/>
            <person name="Silar P."/>
            <person name="Natvig D.O."/>
            <person name="Lalanne C."/>
            <person name="Gautier V."/>
            <person name="Ament-Velasquez S.L."/>
            <person name="Kruys A."/>
            <person name="Hutchinson M.I."/>
            <person name="Powell A.J."/>
            <person name="Barry K."/>
            <person name="Miller A.N."/>
            <person name="Grigoriev I.V."/>
            <person name="Debuchy R."/>
            <person name="Gladieux P."/>
            <person name="Hiltunen Thoren M."/>
            <person name="Johannesson H."/>
        </authorList>
    </citation>
    <scope>NUCLEOTIDE SEQUENCE</scope>
    <source>
        <strain evidence="3">CBS 359.72</strain>
    </source>
</reference>
<dbReference type="PANTHER" id="PTHR37535:SF2">
    <property type="entry name" value="FINGER DOMAIN PROTEIN, PUTATIVE (AFU_ORTHOLOGUE AFUA_6G09300)-RELATED"/>
    <property type="match status" value="1"/>
</dbReference>
<name>A0AAN7CMI0_9PEZI</name>
<evidence type="ECO:0000256" key="1">
    <source>
        <dbReference type="SAM" id="Coils"/>
    </source>
</evidence>
<dbReference type="GO" id="GO:0006310">
    <property type="term" value="P:DNA recombination"/>
    <property type="evidence" value="ECO:0007669"/>
    <property type="project" value="InterPro"/>
</dbReference>
<dbReference type="EMBL" id="MU857811">
    <property type="protein sequence ID" value="KAK4243488.1"/>
    <property type="molecule type" value="Genomic_DNA"/>
</dbReference>
<feature type="region of interest" description="Disordered" evidence="2">
    <location>
        <begin position="1"/>
        <end position="60"/>
    </location>
</feature>
<feature type="coiled-coil region" evidence="1">
    <location>
        <begin position="507"/>
        <end position="548"/>
    </location>
</feature>
<feature type="compositionally biased region" description="Acidic residues" evidence="2">
    <location>
        <begin position="20"/>
        <end position="41"/>
    </location>
</feature>
<comment type="caution">
    <text evidence="3">The sequence shown here is derived from an EMBL/GenBank/DDBJ whole genome shotgun (WGS) entry which is preliminary data.</text>
</comment>
<dbReference type="InterPro" id="IPR013762">
    <property type="entry name" value="Integrase-like_cat_sf"/>
</dbReference>
<evidence type="ECO:0000313" key="3">
    <source>
        <dbReference type="EMBL" id="KAK4243488.1"/>
    </source>
</evidence>
<organism evidence="3 4">
    <name type="scientific">Corynascus novoguineensis</name>
    <dbReference type="NCBI Taxonomy" id="1126955"/>
    <lineage>
        <taxon>Eukaryota</taxon>
        <taxon>Fungi</taxon>
        <taxon>Dikarya</taxon>
        <taxon>Ascomycota</taxon>
        <taxon>Pezizomycotina</taxon>
        <taxon>Sordariomycetes</taxon>
        <taxon>Sordariomycetidae</taxon>
        <taxon>Sordariales</taxon>
        <taxon>Chaetomiaceae</taxon>
        <taxon>Corynascus</taxon>
    </lineage>
</organism>
<evidence type="ECO:0008006" key="5">
    <source>
        <dbReference type="Google" id="ProtNLM"/>
    </source>
</evidence>
<dbReference type="InterPro" id="IPR021842">
    <property type="entry name" value="DUF3435"/>
</dbReference>
<sequence length="718" mass="81409">MARHRHRPDDDYSDGSNSDSPDDVSLSDEDEGFDVEVDDAGYETSPTDIDDKESNDTGDFGDDCDDFGIEDQVQLFDGNLHPREYYLKQLKEFNEAAFDDEDYSEGSTILLDGIEELYCAWFEYDPQESFKSVSLGSLYNFFDWLLGQKAGKNGRKKRGTKKSSSLGTYWKVYRLVYERATGAKLDAKLNRKMHRVLKKLAKKHGLSDQKRENRCMTVDDLKQQVETTLGTTEKSFSLGELRILCVLFLLLLAPTGARPASVLKLHYRDIRVVLARDPEGGPHKVLIKFTLEFTKTYLGTKDTKTVTLPEVMFDDSLMLSPHVFLEGILFRHRAFEAPSLTCPDTVSRLDIHPGEWELPLPLKASIDDVYIFRRAVKTLVGYEMSPTEPISPATIAGWVRRVGELTGFEVPTIPYNLRYNAANVFDRSSNVSDATRNLMLDHANSNPFQRHYLGRQLAVDPYALIRGLEPQNALVQKSCSIGHSISKRRPVNLTIDQAASVNSHPGIKKLACKVKELRQQAKHSRKAMEKYKKAHDKLRSAKQTQRRALKDQIREQWTNKQAVIDIENQLAGLGFVEEPAIWKSNRPRRPAQKRLMDALTAPVESTVEGQHRRRDVAIYAVMAYCVVVEGPARSSVKDEPREDGRYAEDGRHAAVLSVFIASKEERPRRCFLCVGLALRLEPDDPCIEELTHEFYSAGDVNHKIHLQRHALQIHGTVS</sequence>
<dbReference type="GO" id="GO:0003677">
    <property type="term" value="F:DNA binding"/>
    <property type="evidence" value="ECO:0007669"/>
    <property type="project" value="InterPro"/>
</dbReference>
<keyword evidence="1" id="KW-0175">Coiled coil</keyword>
<evidence type="ECO:0000256" key="2">
    <source>
        <dbReference type="SAM" id="MobiDB-lite"/>
    </source>
</evidence>
<proteinExistence type="predicted"/>
<dbReference type="AlphaFoldDB" id="A0AAN7CMI0"/>
<dbReference type="Pfam" id="PF11917">
    <property type="entry name" value="DUF3435"/>
    <property type="match status" value="1"/>
</dbReference>
<evidence type="ECO:0000313" key="4">
    <source>
        <dbReference type="Proteomes" id="UP001303647"/>
    </source>
</evidence>
<reference evidence="3" key="2">
    <citation type="submission" date="2023-05" db="EMBL/GenBank/DDBJ databases">
        <authorList>
            <consortium name="Lawrence Berkeley National Laboratory"/>
            <person name="Steindorff A."/>
            <person name="Hensen N."/>
            <person name="Bonometti L."/>
            <person name="Westerberg I."/>
            <person name="Brannstrom I.O."/>
            <person name="Guillou S."/>
            <person name="Cros-Aarteil S."/>
            <person name="Calhoun S."/>
            <person name="Haridas S."/>
            <person name="Kuo A."/>
            <person name="Mondo S."/>
            <person name="Pangilinan J."/>
            <person name="Riley R."/>
            <person name="Labutti K."/>
            <person name="Andreopoulos B."/>
            <person name="Lipzen A."/>
            <person name="Chen C."/>
            <person name="Yanf M."/>
            <person name="Daum C."/>
            <person name="Ng V."/>
            <person name="Clum A."/>
            <person name="Ohm R."/>
            <person name="Martin F."/>
            <person name="Silar P."/>
            <person name="Natvig D."/>
            <person name="Lalanne C."/>
            <person name="Gautier V."/>
            <person name="Ament-Velasquez S.L."/>
            <person name="Kruys A."/>
            <person name="Hutchinson M.I."/>
            <person name="Powell A.J."/>
            <person name="Barry K."/>
            <person name="Miller A.N."/>
            <person name="Grigoriev I.V."/>
            <person name="Debuchy R."/>
            <person name="Gladieux P."/>
            <person name="Thoren M.H."/>
            <person name="Johannesson H."/>
        </authorList>
    </citation>
    <scope>NUCLEOTIDE SEQUENCE</scope>
    <source>
        <strain evidence="3">CBS 359.72</strain>
    </source>
</reference>
<dbReference type="PANTHER" id="PTHR37535">
    <property type="entry name" value="FLUG DOMAIN PROTEIN"/>
    <property type="match status" value="1"/>
</dbReference>
<protein>
    <recommendedName>
        <fullName evidence="5">C2H2 finger domain-containing protein</fullName>
    </recommendedName>
</protein>
<gene>
    <name evidence="3" type="ORF">C7999DRAFT_44719</name>
</gene>
<accession>A0AAN7CMI0</accession>
<dbReference type="GO" id="GO:0015074">
    <property type="term" value="P:DNA integration"/>
    <property type="evidence" value="ECO:0007669"/>
    <property type="project" value="InterPro"/>
</dbReference>